<dbReference type="EMBL" id="KN833725">
    <property type="protein sequence ID" value="KIK23524.1"/>
    <property type="molecule type" value="Genomic_DNA"/>
</dbReference>
<organism evidence="2 3">
    <name type="scientific">Pisolithus microcarpus 441</name>
    <dbReference type="NCBI Taxonomy" id="765257"/>
    <lineage>
        <taxon>Eukaryota</taxon>
        <taxon>Fungi</taxon>
        <taxon>Dikarya</taxon>
        <taxon>Basidiomycota</taxon>
        <taxon>Agaricomycotina</taxon>
        <taxon>Agaricomycetes</taxon>
        <taxon>Agaricomycetidae</taxon>
        <taxon>Boletales</taxon>
        <taxon>Sclerodermatineae</taxon>
        <taxon>Pisolithaceae</taxon>
        <taxon>Pisolithus</taxon>
    </lineage>
</organism>
<dbReference type="EMBL" id="KN833706">
    <property type="protein sequence ID" value="KIK25653.1"/>
    <property type="molecule type" value="Genomic_DNA"/>
</dbReference>
<gene>
    <name evidence="1" type="ORF">PISMIDRAFT_455052</name>
    <name evidence="2" type="ORF">PISMIDRAFT_96310</name>
</gene>
<name>A0A0D0A0N8_9AGAM</name>
<dbReference type="HOGENOM" id="CLU_168446_0_0_1"/>
<reference evidence="2" key="3">
    <citation type="submission" date="2015-02" db="EMBL/GenBank/DDBJ databases">
        <title>Evolutionary Origins and Diversification of the Mycorrhizal Mutualists.</title>
        <authorList>
            <consortium name="DOE Joint Genome Institute"/>
            <consortium name="Mycorrhizal Genomics Consortium"/>
            <person name="Kohler A."/>
            <person name="Kuo A."/>
            <person name="Nagy L.G."/>
            <person name="Floudas D."/>
            <person name="Copeland A."/>
            <person name="Barry K.W."/>
            <person name="Cichocki N."/>
            <person name="Veneault-Fourrey C."/>
            <person name="LaButti K."/>
            <person name="Lindquist E.A."/>
            <person name="Lipzen A."/>
            <person name="Lundell T."/>
            <person name="Morin E."/>
            <person name="Murat C."/>
            <person name="Riley R."/>
            <person name="Ohm R."/>
            <person name="Sun H."/>
            <person name="Tunlid A."/>
            <person name="Henrissat B."/>
            <person name="Grigoriev I.V."/>
            <person name="Hibbett D.S."/>
            <person name="Martin F."/>
        </authorList>
    </citation>
    <scope>NUCLEOTIDE SEQUENCE</scope>
    <source>
        <strain evidence="2 3">441</strain>
    </source>
</reference>
<dbReference type="AlphaFoldDB" id="A0A0D0A0N8"/>
<evidence type="ECO:0000313" key="1">
    <source>
        <dbReference type="EMBL" id="KIK23524.1"/>
    </source>
</evidence>
<keyword evidence="3" id="KW-1185">Reference proteome</keyword>
<evidence type="ECO:0000313" key="2">
    <source>
        <dbReference type="EMBL" id="KIK25653.1"/>
    </source>
</evidence>
<sequence>MPYCHIISDPKDCVIRLCDYGWEIEDVCIALDVSSSSCYCWRRILAEHGSCERPAPIPDAMDAQHVECMPSLGMSLFEASSVLYMQY</sequence>
<protein>
    <submittedName>
        <fullName evidence="2">Uncharacterized protein</fullName>
    </submittedName>
</protein>
<dbReference type="Proteomes" id="UP000054018">
    <property type="component" value="Unassembled WGS sequence"/>
</dbReference>
<dbReference type="OrthoDB" id="3255572at2759"/>
<evidence type="ECO:0000313" key="3">
    <source>
        <dbReference type="Proteomes" id="UP000054018"/>
    </source>
</evidence>
<proteinExistence type="predicted"/>
<reference evidence="2 3" key="1">
    <citation type="submission" date="2014-04" db="EMBL/GenBank/DDBJ databases">
        <authorList>
            <consortium name="DOE Joint Genome Institute"/>
            <person name="Kuo A."/>
            <person name="Kohler A."/>
            <person name="Costa M.D."/>
            <person name="Nagy L.G."/>
            <person name="Floudas D."/>
            <person name="Copeland A."/>
            <person name="Barry K.W."/>
            <person name="Cichocki N."/>
            <person name="Veneault-Fourrey C."/>
            <person name="LaButti K."/>
            <person name="Lindquist E.A."/>
            <person name="Lipzen A."/>
            <person name="Lundell T."/>
            <person name="Morin E."/>
            <person name="Murat C."/>
            <person name="Sun H."/>
            <person name="Tunlid A."/>
            <person name="Henrissat B."/>
            <person name="Grigoriev I.V."/>
            <person name="Hibbett D.S."/>
            <person name="Martin F."/>
            <person name="Nordberg H.P."/>
            <person name="Cantor M.N."/>
            <person name="Hua S.X."/>
        </authorList>
    </citation>
    <scope>NUCLEOTIDE SEQUENCE [LARGE SCALE GENOMIC DNA]</scope>
    <source>
        <strain evidence="2 3">441</strain>
    </source>
</reference>
<accession>A0A0D0A0N8</accession>
<reference evidence="3" key="2">
    <citation type="submission" date="2015-01" db="EMBL/GenBank/DDBJ databases">
        <title>Evolutionary Origins and Diversification of the Mycorrhizal Mutualists.</title>
        <authorList>
            <consortium name="DOE Joint Genome Institute"/>
            <consortium name="Mycorrhizal Genomics Consortium"/>
            <person name="Kohler A."/>
            <person name="Kuo A."/>
            <person name="Nagy L.G."/>
            <person name="Floudas D."/>
            <person name="Copeland A."/>
            <person name="Barry K.W."/>
            <person name="Cichocki N."/>
            <person name="Veneault-Fourrey C."/>
            <person name="LaButti K."/>
            <person name="Lindquist E.A."/>
            <person name="Lipzen A."/>
            <person name="Lundell T."/>
            <person name="Morin E."/>
            <person name="Murat C."/>
            <person name="Riley R."/>
            <person name="Ohm R."/>
            <person name="Sun H."/>
            <person name="Tunlid A."/>
            <person name="Henrissat B."/>
            <person name="Grigoriev I.V."/>
            <person name="Hibbett D.S."/>
            <person name="Martin F."/>
        </authorList>
    </citation>
    <scope>NUCLEOTIDE SEQUENCE [LARGE SCALE GENOMIC DNA]</scope>
    <source>
        <strain evidence="3">441</strain>
    </source>
</reference>